<dbReference type="Gene3D" id="2.60.40.1460">
    <property type="entry name" value="Integrin domains. Chain A, domain 2"/>
    <property type="match status" value="1"/>
</dbReference>
<dbReference type="GO" id="GO:0033627">
    <property type="term" value="P:cell adhesion mediated by integrin"/>
    <property type="evidence" value="ECO:0007669"/>
    <property type="project" value="TreeGrafter"/>
</dbReference>
<evidence type="ECO:0000256" key="3">
    <source>
        <dbReference type="ARBA" id="ARBA00023136"/>
    </source>
</evidence>
<name>A0A8C4Q587_EPTBU</name>
<dbReference type="Pfam" id="PF20806">
    <property type="entry name" value="Integrin_A_Ig_3"/>
    <property type="match status" value="1"/>
</dbReference>
<dbReference type="InterPro" id="IPR013649">
    <property type="entry name" value="Integrin_alpha_Ig-like_1"/>
</dbReference>
<dbReference type="Gene3D" id="2.60.40.1510">
    <property type="entry name" value="ntegrin, alpha v. Chain A, domain 3"/>
    <property type="match status" value="1"/>
</dbReference>
<dbReference type="Pfam" id="PF08441">
    <property type="entry name" value="Integrin_A_Ig_1"/>
    <property type="match status" value="1"/>
</dbReference>
<dbReference type="GO" id="GO:0050900">
    <property type="term" value="P:leukocyte migration"/>
    <property type="evidence" value="ECO:0007669"/>
    <property type="project" value="TreeGrafter"/>
</dbReference>
<dbReference type="PANTHER" id="PTHR23220">
    <property type="entry name" value="INTEGRIN ALPHA"/>
    <property type="match status" value="1"/>
</dbReference>
<keyword evidence="2" id="KW-0401">Integrin</keyword>
<feature type="domain" description="Integrin alpha third immunoglobulin-like" evidence="9">
    <location>
        <begin position="397"/>
        <end position="586"/>
    </location>
</feature>
<keyword evidence="3 5" id="KW-0472">Membrane</keyword>
<protein>
    <recommendedName>
        <fullName evidence="12">Integrin alpha-2 domain-containing protein</fullName>
    </recommendedName>
</protein>
<feature type="signal peptide" evidence="6">
    <location>
        <begin position="1"/>
        <end position="15"/>
    </location>
</feature>
<feature type="domain" description="Integrin alpha first immunoglubulin-like" evidence="7">
    <location>
        <begin position="86"/>
        <end position="237"/>
    </location>
</feature>
<dbReference type="Gene3D" id="1.20.5.930">
    <property type="entry name" value="Bicelle-embedded integrin alpha(iib) transmembrane segment"/>
    <property type="match status" value="1"/>
</dbReference>
<evidence type="ECO:0000256" key="6">
    <source>
        <dbReference type="SAM" id="SignalP"/>
    </source>
</evidence>
<dbReference type="GO" id="GO:0008305">
    <property type="term" value="C:integrin complex"/>
    <property type="evidence" value="ECO:0007669"/>
    <property type="project" value="TreeGrafter"/>
</dbReference>
<dbReference type="GO" id="GO:0007229">
    <property type="term" value="P:integrin-mediated signaling pathway"/>
    <property type="evidence" value="ECO:0007669"/>
    <property type="project" value="UniProtKB-KW"/>
</dbReference>
<dbReference type="OMA" id="KCHIGAL"/>
<dbReference type="InterPro" id="IPR028994">
    <property type="entry name" value="Integrin_alpha_N"/>
</dbReference>
<comment type="subcellular location">
    <subcellularLocation>
        <location evidence="1">Membrane</location>
        <topology evidence="1">Single-pass type I membrane protein</topology>
    </subcellularLocation>
</comment>
<feature type="domain" description="Integrin alpha second immunoglobulin-like" evidence="8">
    <location>
        <begin position="240"/>
        <end position="379"/>
    </location>
</feature>
<organism evidence="10 11">
    <name type="scientific">Eptatretus burgeri</name>
    <name type="common">Inshore hagfish</name>
    <dbReference type="NCBI Taxonomy" id="7764"/>
    <lineage>
        <taxon>Eukaryota</taxon>
        <taxon>Metazoa</taxon>
        <taxon>Chordata</taxon>
        <taxon>Craniata</taxon>
        <taxon>Vertebrata</taxon>
        <taxon>Cyclostomata</taxon>
        <taxon>Myxini</taxon>
        <taxon>Myxiniformes</taxon>
        <taxon>Myxinidae</taxon>
        <taxon>Eptatretinae</taxon>
        <taxon>Eptatretus</taxon>
    </lineage>
</organism>
<evidence type="ECO:0000256" key="5">
    <source>
        <dbReference type="SAM" id="Phobius"/>
    </source>
</evidence>
<dbReference type="Ensembl" id="ENSEBUT00000010621.1">
    <property type="protein sequence ID" value="ENSEBUP00000010082.1"/>
    <property type="gene ID" value="ENSEBUG00000006457.1"/>
</dbReference>
<evidence type="ECO:0000256" key="2">
    <source>
        <dbReference type="ARBA" id="ARBA00023037"/>
    </source>
</evidence>
<dbReference type="GO" id="GO:0009897">
    <property type="term" value="C:external side of plasma membrane"/>
    <property type="evidence" value="ECO:0007669"/>
    <property type="project" value="TreeGrafter"/>
</dbReference>
<evidence type="ECO:0000259" key="8">
    <source>
        <dbReference type="Pfam" id="PF20805"/>
    </source>
</evidence>
<evidence type="ECO:0000313" key="10">
    <source>
        <dbReference type="Ensembl" id="ENSEBUP00000010053.1"/>
    </source>
</evidence>
<dbReference type="GO" id="GO:0005178">
    <property type="term" value="F:integrin binding"/>
    <property type="evidence" value="ECO:0007669"/>
    <property type="project" value="TreeGrafter"/>
</dbReference>
<dbReference type="Ensembl" id="ENSEBUT00000010590.1">
    <property type="protein sequence ID" value="ENSEBUP00000010053.1"/>
    <property type="gene ID" value="ENSEBUG00000006457.1"/>
</dbReference>
<dbReference type="GO" id="GO:0098609">
    <property type="term" value="P:cell-cell adhesion"/>
    <property type="evidence" value="ECO:0007669"/>
    <property type="project" value="TreeGrafter"/>
</dbReference>
<dbReference type="GO" id="GO:0007160">
    <property type="term" value="P:cell-matrix adhesion"/>
    <property type="evidence" value="ECO:0007669"/>
    <property type="project" value="TreeGrafter"/>
</dbReference>
<evidence type="ECO:0000313" key="11">
    <source>
        <dbReference type="Proteomes" id="UP000694388"/>
    </source>
</evidence>
<dbReference type="Proteomes" id="UP000694388">
    <property type="component" value="Unplaced"/>
</dbReference>
<feature type="transmembrane region" description="Helical" evidence="5">
    <location>
        <begin position="596"/>
        <end position="620"/>
    </location>
</feature>
<feature type="chain" id="PRO_5044680483" description="Integrin alpha-2 domain-containing protein" evidence="6">
    <location>
        <begin position="16"/>
        <end position="657"/>
    </location>
</feature>
<dbReference type="SUPFAM" id="SSF69179">
    <property type="entry name" value="Integrin domains"/>
    <property type="match status" value="3"/>
</dbReference>
<dbReference type="InterPro" id="IPR048285">
    <property type="entry name" value="Integrin_alpha_Ig-like_2"/>
</dbReference>
<dbReference type="Pfam" id="PF20805">
    <property type="entry name" value="Integrin_A_Ig_2"/>
    <property type="match status" value="1"/>
</dbReference>
<dbReference type="InterPro" id="IPR048286">
    <property type="entry name" value="Integrin_alpha_Ig-like_3"/>
</dbReference>
<keyword evidence="11" id="KW-1185">Reference proteome</keyword>
<proteinExistence type="predicted"/>
<dbReference type="Gene3D" id="2.60.40.1530">
    <property type="entry name" value="ntegrin, alpha v. Chain A, domain 4"/>
    <property type="match status" value="1"/>
</dbReference>
<dbReference type="Gene3D" id="2.130.10.130">
    <property type="entry name" value="Integrin alpha, N-terminal"/>
    <property type="match status" value="1"/>
</dbReference>
<keyword evidence="4" id="KW-0325">Glycoprotein</keyword>
<evidence type="ECO:0000256" key="4">
    <source>
        <dbReference type="ARBA" id="ARBA00023180"/>
    </source>
</evidence>
<evidence type="ECO:0000259" key="7">
    <source>
        <dbReference type="Pfam" id="PF08441"/>
    </source>
</evidence>
<dbReference type="InterPro" id="IPR032695">
    <property type="entry name" value="Integrin_dom_sf"/>
</dbReference>
<keyword evidence="6" id="KW-0732">Signal</keyword>
<accession>A0A8C4Q587</accession>
<dbReference type="GeneTree" id="ENSGT00940000155353"/>
<dbReference type="SUPFAM" id="SSF69318">
    <property type="entry name" value="Integrin alpha N-terminal domain"/>
    <property type="match status" value="1"/>
</dbReference>
<dbReference type="AlphaFoldDB" id="A0A8C4Q587"/>
<evidence type="ECO:0000256" key="1">
    <source>
        <dbReference type="ARBA" id="ARBA00004479"/>
    </source>
</evidence>
<evidence type="ECO:0008006" key="12">
    <source>
        <dbReference type="Google" id="ProtNLM"/>
    </source>
</evidence>
<reference evidence="10" key="1">
    <citation type="submission" date="2025-05" db="UniProtKB">
        <authorList>
            <consortium name="Ensembl"/>
        </authorList>
    </citation>
    <scope>IDENTIFICATION</scope>
</reference>
<dbReference type="PANTHER" id="PTHR23220:SF122">
    <property type="entry name" value="INTEGRIN ALPHA-PS1"/>
    <property type="match status" value="1"/>
</dbReference>
<evidence type="ECO:0000259" key="9">
    <source>
        <dbReference type="Pfam" id="PF20806"/>
    </source>
</evidence>
<sequence length="657" mass="73624">MGCLFLTCSLDFAVGAPYDGKGKVYIYRGQRNVEDIKNVQVIDGEDIMGMDGFGVSLAGKWDIDGNNYPDIAVGSLNDRVAIIRSSPIVSITSTYMKPKDRDLKLTQCGDKSCLKVKVCFEAQGKKAGSSSNIILGYSVESITDEAGNDLKSHISIQYPEGGSLPNGKVILRGTETACIEPKVLIQNDMKDKLRPVNMKFRYDIEEQQVRRRALDGINKPVLETSNSFFTIKIPFLKKGCGGDNICNSNLKLNYEYFEGSNEVFVPMKSKQGKFILHSKNTTSLALKITVTNIGEAAYDTKLITNYSNGINFVHSEKVEDKDADIFCKRSRNTQVICDVGNPLKTKISFQMVFDTSGIKMDMEYININLSLGTTSTQANIPLKIFHKVWVLTELDLIMNAVAKPSQVYFGEQVDLLSSANSNGRGSIIEHNVIVYNFGKPLGNRASVYINITLPAELLDGKPLLHVMLENSISGDPCKQMKSSHIEKDSRLPSKQDIKNMKKLDCDGKNIRCQTLQCQLTELSSSSEATVRIFSKLWNNTFQKEFTDMNSLVMVAWVNLGLQQHSNNILWKNNAKSKMPIYLRVFPERSAPINKGFPWWIILVAILIGLLLTLLMFFILWKVGCLTPHGRQKNYEARFNKNKVEVQPSEREKLATNF</sequence>
<keyword evidence="5" id="KW-1133">Transmembrane helix</keyword>
<keyword evidence="5" id="KW-0812">Transmembrane</keyword>